<evidence type="ECO:0000313" key="2">
    <source>
        <dbReference type="EMBL" id="RFN50621.1"/>
    </source>
</evidence>
<feature type="signal peptide" evidence="1">
    <location>
        <begin position="1"/>
        <end position="22"/>
    </location>
</feature>
<keyword evidence="1" id="KW-0732">Signal</keyword>
<proteinExistence type="predicted"/>
<name>A0A395MRP3_9HYPO</name>
<evidence type="ECO:0000313" key="3">
    <source>
        <dbReference type="Proteomes" id="UP000265631"/>
    </source>
</evidence>
<protein>
    <submittedName>
        <fullName evidence="2">Uncharacterized protein</fullName>
    </submittedName>
</protein>
<dbReference type="EMBL" id="PXXK01000131">
    <property type="protein sequence ID" value="RFN50621.1"/>
    <property type="molecule type" value="Genomic_DNA"/>
</dbReference>
<accession>A0A395MRP3</accession>
<gene>
    <name evidence="2" type="ORF">FIE12Z_5125</name>
</gene>
<comment type="caution">
    <text evidence="2">The sequence shown here is derived from an EMBL/GenBank/DDBJ whole genome shotgun (WGS) entry which is preliminary data.</text>
</comment>
<organism evidence="2 3">
    <name type="scientific">Fusarium flagelliforme</name>
    <dbReference type="NCBI Taxonomy" id="2675880"/>
    <lineage>
        <taxon>Eukaryota</taxon>
        <taxon>Fungi</taxon>
        <taxon>Dikarya</taxon>
        <taxon>Ascomycota</taxon>
        <taxon>Pezizomycotina</taxon>
        <taxon>Sordariomycetes</taxon>
        <taxon>Hypocreomycetidae</taxon>
        <taxon>Hypocreales</taxon>
        <taxon>Nectriaceae</taxon>
        <taxon>Fusarium</taxon>
        <taxon>Fusarium incarnatum-equiseti species complex</taxon>
    </lineage>
</organism>
<sequence>MRFSLQPLAICLVSTQAGFALAGPCRPLTTISVGTTTTVATSKEFSTTAILSDVSTVTSEEETSTTAIGEESTTTAALDVSTTATLADETTSTVLADTTTTAAAETTTTASSPEASLFARLDDGSEVGVYLQTSGFIGTTEATGTQPEFALEADTSRLYATSPDGSKVYAYTVIPVGNNYGFLFEQQEFITAYPAIYSFIACTADSDLFLTCASENGPTPIYWYLPSNSPNFYGNSNPTVATSNGNTPAQFRLPAA</sequence>
<evidence type="ECO:0000256" key="1">
    <source>
        <dbReference type="SAM" id="SignalP"/>
    </source>
</evidence>
<feature type="chain" id="PRO_5017451614" evidence="1">
    <location>
        <begin position="23"/>
        <end position="256"/>
    </location>
</feature>
<reference evidence="2 3" key="1">
    <citation type="journal article" date="2018" name="PLoS Pathog.">
        <title>Evolution of structural diversity of trichothecenes, a family of toxins produced by plant pathogenic and entomopathogenic fungi.</title>
        <authorList>
            <person name="Proctor R.H."/>
            <person name="McCormick S.P."/>
            <person name="Kim H.S."/>
            <person name="Cardoza R.E."/>
            <person name="Stanley A.M."/>
            <person name="Lindo L."/>
            <person name="Kelly A."/>
            <person name="Brown D.W."/>
            <person name="Lee T."/>
            <person name="Vaughan M.M."/>
            <person name="Alexander N.J."/>
            <person name="Busman M."/>
            <person name="Gutierrez S."/>
        </authorList>
    </citation>
    <scope>NUCLEOTIDE SEQUENCE [LARGE SCALE GENOMIC DNA]</scope>
    <source>
        <strain evidence="2 3">NRRL 13405</strain>
    </source>
</reference>
<dbReference type="Proteomes" id="UP000265631">
    <property type="component" value="Unassembled WGS sequence"/>
</dbReference>
<dbReference type="AlphaFoldDB" id="A0A395MRP3"/>
<keyword evidence="3" id="KW-1185">Reference proteome</keyword>